<name>A0A1M2VX41_TRAPU</name>
<feature type="region of interest" description="Disordered" evidence="6">
    <location>
        <begin position="18"/>
        <end position="63"/>
    </location>
</feature>
<comment type="subcellular location">
    <subcellularLocation>
        <location evidence="1">Nucleus</location>
    </subcellularLocation>
</comment>
<evidence type="ECO:0000256" key="1">
    <source>
        <dbReference type="ARBA" id="ARBA00004123"/>
    </source>
</evidence>
<evidence type="ECO:0000256" key="2">
    <source>
        <dbReference type="ARBA" id="ARBA00022723"/>
    </source>
</evidence>
<keyword evidence="8" id="KW-1185">Reference proteome</keyword>
<evidence type="ECO:0008006" key="9">
    <source>
        <dbReference type="Google" id="ProtNLM"/>
    </source>
</evidence>
<dbReference type="PANTHER" id="PTHR46481">
    <property type="entry name" value="ZINC FINGER BED DOMAIN-CONTAINING PROTEIN 4"/>
    <property type="match status" value="1"/>
</dbReference>
<dbReference type="AlphaFoldDB" id="A0A1M2VX41"/>
<dbReference type="InterPro" id="IPR012337">
    <property type="entry name" value="RNaseH-like_sf"/>
</dbReference>
<dbReference type="SUPFAM" id="SSF53098">
    <property type="entry name" value="Ribonuclease H-like"/>
    <property type="match status" value="1"/>
</dbReference>
<dbReference type="OrthoDB" id="2792018at2759"/>
<organism evidence="7 8">
    <name type="scientific">Trametes pubescens</name>
    <name type="common">White-rot fungus</name>
    <dbReference type="NCBI Taxonomy" id="154538"/>
    <lineage>
        <taxon>Eukaryota</taxon>
        <taxon>Fungi</taxon>
        <taxon>Dikarya</taxon>
        <taxon>Basidiomycota</taxon>
        <taxon>Agaricomycotina</taxon>
        <taxon>Agaricomycetes</taxon>
        <taxon>Polyporales</taxon>
        <taxon>Polyporaceae</taxon>
        <taxon>Trametes</taxon>
    </lineage>
</organism>
<evidence type="ECO:0000256" key="4">
    <source>
        <dbReference type="ARBA" id="ARBA00022833"/>
    </source>
</evidence>
<comment type="caution">
    <text evidence="7">The sequence shown here is derived from an EMBL/GenBank/DDBJ whole genome shotgun (WGS) entry which is preliminary data.</text>
</comment>
<dbReference type="GO" id="GO:0008270">
    <property type="term" value="F:zinc ion binding"/>
    <property type="evidence" value="ECO:0007669"/>
    <property type="project" value="UniProtKB-KW"/>
</dbReference>
<evidence type="ECO:0000256" key="3">
    <source>
        <dbReference type="ARBA" id="ARBA00022771"/>
    </source>
</evidence>
<keyword evidence="3" id="KW-0863">Zinc-finger</keyword>
<dbReference type="GO" id="GO:0005634">
    <property type="term" value="C:nucleus"/>
    <property type="evidence" value="ECO:0007669"/>
    <property type="project" value="UniProtKB-SubCell"/>
</dbReference>
<proteinExistence type="predicted"/>
<keyword evidence="2" id="KW-0479">Metal-binding</keyword>
<dbReference type="STRING" id="154538.A0A1M2VX41"/>
<keyword evidence="5" id="KW-0539">Nucleus</keyword>
<feature type="compositionally biased region" description="Acidic residues" evidence="6">
    <location>
        <begin position="30"/>
        <end position="63"/>
    </location>
</feature>
<accession>A0A1M2VX41</accession>
<dbReference type="Proteomes" id="UP000184267">
    <property type="component" value="Unassembled WGS sequence"/>
</dbReference>
<reference evidence="7 8" key="1">
    <citation type="submission" date="2016-10" db="EMBL/GenBank/DDBJ databases">
        <title>Genome sequence of the basidiomycete white-rot fungus Trametes pubescens.</title>
        <authorList>
            <person name="Makela M.R."/>
            <person name="Granchi Z."/>
            <person name="Peng M."/>
            <person name="De Vries R.P."/>
            <person name="Grigoriev I."/>
            <person name="Riley R."/>
            <person name="Hilden K."/>
        </authorList>
    </citation>
    <scope>NUCLEOTIDE SEQUENCE [LARGE SCALE GENOMIC DNA]</scope>
    <source>
        <strain evidence="7 8">FBCC735</strain>
    </source>
</reference>
<protein>
    <recommendedName>
        <fullName evidence="9">DUF659 domain-containing protein</fullName>
    </recommendedName>
</protein>
<keyword evidence="4" id="KW-0862">Zinc</keyword>
<feature type="region of interest" description="Disordered" evidence="6">
    <location>
        <begin position="203"/>
        <end position="223"/>
    </location>
</feature>
<dbReference type="OMA" id="LPAWHEI"/>
<evidence type="ECO:0000256" key="6">
    <source>
        <dbReference type="SAM" id="MobiDB-lite"/>
    </source>
</evidence>
<evidence type="ECO:0000256" key="5">
    <source>
        <dbReference type="ARBA" id="ARBA00023242"/>
    </source>
</evidence>
<evidence type="ECO:0000313" key="8">
    <source>
        <dbReference type="Proteomes" id="UP000184267"/>
    </source>
</evidence>
<dbReference type="PANTHER" id="PTHR46481:SF10">
    <property type="entry name" value="ZINC FINGER BED DOMAIN-CONTAINING PROTEIN 39"/>
    <property type="match status" value="1"/>
</dbReference>
<evidence type="ECO:0000313" key="7">
    <source>
        <dbReference type="EMBL" id="OJT12090.1"/>
    </source>
</evidence>
<dbReference type="InterPro" id="IPR052035">
    <property type="entry name" value="ZnF_BED_domain_contain"/>
</dbReference>
<gene>
    <name evidence="7" type="ORF">TRAPUB_11363</name>
</gene>
<sequence>MDEDVEATHPTVWAFKKHKHKSQASIVISSDEEESGDEDEEASDEEADDDNDREAQAELETDDDKEAHCVIVDSLLQTGRISAYFSRKKKAYKGGNTSYTGFNLAKAFINVLKEFGVEENLEKILRVTADNASNNNTIIEHMSEMLTAFQGQFAWTRCFLHITNLTVQSLLHEFNVKAGEEGAEMDDNVRELLELAKDLKLQEKDSQSKEGGEEDEDDSKLLDNDDESWVDEVELLSDEERVMFEREVRPVKMALVKIQRLAFKIIHSTTKILPAWHEILEQKGLPIFREATLFFLRDTLSLAMVILAMDHIDTMLTNYTHPSHTLSDAILAALWLTKKTLNCYYKISDLSATYRIVMMLYPGHKMQYFKHAQWPSQLMKDAKSMLREEYDSFYASGTADNTLDIDNNNVNEASGSRCHVSANDNAIPESTGAILCLGDWVRLDLVRSQDICTVVNFSEVEGTGDDYKMDNGWDCIGTALSKSAKK</sequence>
<dbReference type="EMBL" id="MNAD01000525">
    <property type="protein sequence ID" value="OJT12090.1"/>
    <property type="molecule type" value="Genomic_DNA"/>
</dbReference>
<feature type="compositionally biased region" description="Acidic residues" evidence="6">
    <location>
        <begin position="212"/>
        <end position="223"/>
    </location>
</feature>